<name>A0A1W2TIT7_ROSNE</name>
<protein>
    <submittedName>
        <fullName evidence="1">Uncharacterized protein</fullName>
    </submittedName>
</protein>
<dbReference type="Proteomes" id="UP000054516">
    <property type="component" value="Unassembled WGS sequence"/>
</dbReference>
<dbReference type="EMBL" id="DF977460">
    <property type="protein sequence ID" value="GAP88095.1"/>
    <property type="molecule type" value="Genomic_DNA"/>
</dbReference>
<dbReference type="AlphaFoldDB" id="A0A1W2TIT7"/>
<proteinExistence type="predicted"/>
<organism evidence="1">
    <name type="scientific">Rosellinia necatrix</name>
    <name type="common">White root-rot fungus</name>
    <dbReference type="NCBI Taxonomy" id="77044"/>
    <lineage>
        <taxon>Eukaryota</taxon>
        <taxon>Fungi</taxon>
        <taxon>Dikarya</taxon>
        <taxon>Ascomycota</taxon>
        <taxon>Pezizomycotina</taxon>
        <taxon>Sordariomycetes</taxon>
        <taxon>Xylariomycetidae</taxon>
        <taxon>Xylariales</taxon>
        <taxon>Xylariaceae</taxon>
        <taxon>Rosellinia</taxon>
    </lineage>
</organism>
<keyword evidence="2" id="KW-1185">Reference proteome</keyword>
<sequence>MTPAVRLWVATLNEGHSMVETAFSGVWDEAMLSLAYSMDRGAHHVLFQCDEEPDLVVTLVGFPSLEASRAVEETDSGIAARIMELLGHRALFFLDLDISELFPDAEKVAILFSDSRPADPDSLPGRGEWGLALPSALDPLRRQGADAAAGAAAGTTPDRTWIHFAPAEHADQLGRAGPIKNFTKVLESRVTLE</sequence>
<accession>A0A1W2TIT7</accession>
<reference evidence="1" key="1">
    <citation type="submission" date="2016-03" db="EMBL/GenBank/DDBJ databases">
        <title>Draft genome sequence of Rosellinia necatrix.</title>
        <authorList>
            <person name="Kanematsu S."/>
        </authorList>
    </citation>
    <scope>NUCLEOTIDE SEQUENCE [LARGE SCALE GENOMIC DNA]</scope>
    <source>
        <strain evidence="1">W97</strain>
    </source>
</reference>
<evidence type="ECO:0000313" key="1">
    <source>
        <dbReference type="EMBL" id="GAP88095.1"/>
    </source>
</evidence>
<dbReference type="OrthoDB" id="4740316at2759"/>
<gene>
    <name evidence="1" type="ORF">SAMD00023353_1501450</name>
</gene>
<evidence type="ECO:0000313" key="2">
    <source>
        <dbReference type="Proteomes" id="UP000054516"/>
    </source>
</evidence>